<organism evidence="1 2">
    <name type="scientific">Thermomonas carbonis</name>
    <dbReference type="NCBI Taxonomy" id="1463158"/>
    <lineage>
        <taxon>Bacteria</taxon>
        <taxon>Pseudomonadati</taxon>
        <taxon>Pseudomonadota</taxon>
        <taxon>Gammaproteobacteria</taxon>
        <taxon>Lysobacterales</taxon>
        <taxon>Lysobacteraceae</taxon>
        <taxon>Thermomonas</taxon>
    </lineage>
</organism>
<accession>A0A7G9SNE0</accession>
<keyword evidence="2" id="KW-1185">Reference proteome</keyword>
<dbReference type="KEGG" id="tcn:H9L16_11865"/>
<dbReference type="EMBL" id="CP060719">
    <property type="protein sequence ID" value="QNN69365.1"/>
    <property type="molecule type" value="Genomic_DNA"/>
</dbReference>
<dbReference type="AlphaFoldDB" id="A0A7G9SNE0"/>
<gene>
    <name evidence="1" type="ORF">H9L16_11865</name>
</gene>
<evidence type="ECO:0000313" key="2">
    <source>
        <dbReference type="Proteomes" id="UP000515804"/>
    </source>
</evidence>
<reference evidence="1 2" key="1">
    <citation type="submission" date="2020-08" db="EMBL/GenBank/DDBJ databases">
        <title>Genome sequence of Thermomonas carbonis KCTC 42013T.</title>
        <authorList>
            <person name="Hyun D.-W."/>
            <person name="Bae J.-W."/>
        </authorList>
    </citation>
    <scope>NUCLEOTIDE SEQUENCE [LARGE SCALE GENOMIC DNA]</scope>
    <source>
        <strain evidence="1 2">KCTC 42013</strain>
    </source>
</reference>
<evidence type="ECO:0000313" key="1">
    <source>
        <dbReference type="EMBL" id="QNN69365.1"/>
    </source>
</evidence>
<name>A0A7G9SNE0_9GAMM</name>
<dbReference type="RefSeq" id="WP_187551888.1">
    <property type="nucleotide sequence ID" value="NZ_CP060719.1"/>
</dbReference>
<sequence length="121" mass="13251">MNELLGGVPYVIRRCAKCCNQSDEDKKAEPEVERNWHLVQAAFHGRRVQPPAVVALLASELIALAVYKSEEQVEPAEFVGELGFEVPNGITAWAVVLLQGPTATILSPWPIMNIMRSPAAT</sequence>
<dbReference type="Proteomes" id="UP000515804">
    <property type="component" value="Chromosome"/>
</dbReference>
<proteinExistence type="predicted"/>
<protein>
    <submittedName>
        <fullName evidence="1">Uncharacterized protein</fullName>
    </submittedName>
</protein>